<evidence type="ECO:0000256" key="5">
    <source>
        <dbReference type="ARBA" id="ARBA00022771"/>
    </source>
</evidence>
<dbReference type="InterPro" id="IPR013083">
    <property type="entry name" value="Znf_RING/FYVE/PHD"/>
</dbReference>
<dbReference type="InterPro" id="IPR027370">
    <property type="entry name" value="Znf-RING_euk"/>
</dbReference>
<keyword evidence="9 13" id="KW-0472">Membrane</keyword>
<dbReference type="InterPro" id="IPR001841">
    <property type="entry name" value="Znf_RING"/>
</dbReference>
<evidence type="ECO:0000313" key="16">
    <source>
        <dbReference type="Proteomes" id="UP000694397"/>
    </source>
</evidence>
<evidence type="ECO:0000256" key="9">
    <source>
        <dbReference type="ARBA" id="ARBA00023136"/>
    </source>
</evidence>
<dbReference type="PROSITE" id="PS50089">
    <property type="entry name" value="ZF_RING_2"/>
    <property type="match status" value="1"/>
</dbReference>
<dbReference type="PANTHER" id="PTHR22894:SF2">
    <property type="entry name" value="RING-TYPE DOMAIN-CONTAINING PROTEIN"/>
    <property type="match status" value="1"/>
</dbReference>
<evidence type="ECO:0000313" key="15">
    <source>
        <dbReference type="Ensembl" id="ENSSFOP00015051067.1"/>
    </source>
</evidence>
<name>A0A8C9TAV7_SCLFO</name>
<reference evidence="15 16" key="1">
    <citation type="submission" date="2019-04" db="EMBL/GenBank/DDBJ databases">
        <authorList>
            <consortium name="Wellcome Sanger Institute Data Sharing"/>
        </authorList>
    </citation>
    <scope>NUCLEOTIDE SEQUENCE [LARGE SCALE GENOMIC DNA]</scope>
</reference>
<comment type="subcellular location">
    <subcellularLocation>
        <location evidence="1">Endoplasmic reticulum membrane</location>
        <topology evidence="1">Multi-pass membrane protein</topology>
    </subcellularLocation>
</comment>
<keyword evidence="8 13" id="KW-1133">Transmembrane helix</keyword>
<dbReference type="GO" id="GO:0061630">
    <property type="term" value="F:ubiquitin protein ligase activity"/>
    <property type="evidence" value="ECO:0007669"/>
    <property type="project" value="InterPro"/>
</dbReference>
<keyword evidence="16" id="KW-1185">Reference proteome</keyword>
<dbReference type="GeneTree" id="ENSGT00390000017123"/>
<keyword evidence="6" id="KW-0256">Endoplasmic reticulum</keyword>
<evidence type="ECO:0000256" key="1">
    <source>
        <dbReference type="ARBA" id="ARBA00004477"/>
    </source>
</evidence>
<sequence length="215" mass="23898">MKTLFAFHRSPLVDVQDLRHSPHASHKDWQCPVCLQTASFPISTNCGHLFCAPCLIAYWRHSSWLGAISCPLCRQKVNVLYHLFRESRTDRQHEQVLGDIRDYNKRFSGARRQVTDYLYDMPLFVNLLLRGLGTMGGLVGLFFLRVTVCCFGTIISLASSVEAVAEPFCGILGLLDDIAVIFLLVVCVINIGQQIQPPGAAVTQSATRDVLADSS</sequence>
<accession>A0A8C9TAV7</accession>
<dbReference type="PANTHER" id="PTHR22894">
    <property type="entry name" value="RING-TYPE DOMAIN-CONTAINING PROTEIN"/>
    <property type="match status" value="1"/>
</dbReference>
<keyword evidence="3 13" id="KW-0812">Transmembrane</keyword>
<protein>
    <recommendedName>
        <fullName evidence="2">E3 ubiquitin-protein ligase RNF170</fullName>
    </recommendedName>
    <alternativeName>
        <fullName evidence="11">RING finger protein 170</fullName>
    </alternativeName>
    <alternativeName>
        <fullName evidence="10">RING-type E3 ubiquitin transferase RNF170</fullName>
    </alternativeName>
</protein>
<dbReference type="Pfam" id="PF06803">
    <property type="entry name" value="DUF1232"/>
    <property type="match status" value="1"/>
</dbReference>
<dbReference type="UniPathway" id="UPA00143"/>
<evidence type="ECO:0000256" key="10">
    <source>
        <dbReference type="ARBA" id="ARBA00030110"/>
    </source>
</evidence>
<dbReference type="CDD" id="cd16553">
    <property type="entry name" value="RING-HC_RNF170"/>
    <property type="match status" value="1"/>
</dbReference>
<evidence type="ECO:0000256" key="7">
    <source>
        <dbReference type="ARBA" id="ARBA00022833"/>
    </source>
</evidence>
<evidence type="ECO:0000256" key="12">
    <source>
        <dbReference type="PROSITE-ProRule" id="PRU00175"/>
    </source>
</evidence>
<dbReference type="PROSITE" id="PS00518">
    <property type="entry name" value="ZF_RING_1"/>
    <property type="match status" value="1"/>
</dbReference>
<dbReference type="SUPFAM" id="SSF57850">
    <property type="entry name" value="RING/U-box"/>
    <property type="match status" value="1"/>
</dbReference>
<dbReference type="InterPro" id="IPR010652">
    <property type="entry name" value="DUF1232"/>
</dbReference>
<evidence type="ECO:0000256" key="8">
    <source>
        <dbReference type="ARBA" id="ARBA00022989"/>
    </source>
</evidence>
<dbReference type="InterPro" id="IPR038896">
    <property type="entry name" value="RNF170"/>
</dbReference>
<evidence type="ECO:0000256" key="6">
    <source>
        <dbReference type="ARBA" id="ARBA00022824"/>
    </source>
</evidence>
<keyword evidence="7" id="KW-0862">Zinc</keyword>
<dbReference type="Pfam" id="PF13445">
    <property type="entry name" value="zf-RING_UBOX"/>
    <property type="match status" value="1"/>
</dbReference>
<dbReference type="Gene3D" id="3.30.40.10">
    <property type="entry name" value="Zinc/RING finger domain, C3HC4 (zinc finger)"/>
    <property type="match status" value="1"/>
</dbReference>
<dbReference type="InterPro" id="IPR017907">
    <property type="entry name" value="Znf_RING_CS"/>
</dbReference>
<organism evidence="15 16">
    <name type="scientific">Scleropages formosus</name>
    <name type="common">Asian bonytongue</name>
    <name type="synonym">Osteoglossum formosum</name>
    <dbReference type="NCBI Taxonomy" id="113540"/>
    <lineage>
        <taxon>Eukaryota</taxon>
        <taxon>Metazoa</taxon>
        <taxon>Chordata</taxon>
        <taxon>Craniata</taxon>
        <taxon>Vertebrata</taxon>
        <taxon>Euteleostomi</taxon>
        <taxon>Actinopterygii</taxon>
        <taxon>Neopterygii</taxon>
        <taxon>Teleostei</taxon>
        <taxon>Osteoglossocephala</taxon>
        <taxon>Osteoglossomorpha</taxon>
        <taxon>Osteoglossiformes</taxon>
        <taxon>Osteoglossidae</taxon>
        <taxon>Scleropages</taxon>
    </lineage>
</organism>
<keyword evidence="5 12" id="KW-0863">Zinc-finger</keyword>
<evidence type="ECO:0000256" key="2">
    <source>
        <dbReference type="ARBA" id="ARBA00014068"/>
    </source>
</evidence>
<dbReference type="SMART" id="SM00184">
    <property type="entry name" value="RING"/>
    <property type="match status" value="1"/>
</dbReference>
<feature type="transmembrane region" description="Helical" evidence="13">
    <location>
        <begin position="170"/>
        <end position="191"/>
    </location>
</feature>
<gene>
    <name evidence="15" type="primary">si:dkey-183n20.15</name>
</gene>
<dbReference type="GO" id="GO:0005789">
    <property type="term" value="C:endoplasmic reticulum membrane"/>
    <property type="evidence" value="ECO:0007669"/>
    <property type="project" value="UniProtKB-SubCell"/>
</dbReference>
<evidence type="ECO:0000256" key="11">
    <source>
        <dbReference type="ARBA" id="ARBA00031107"/>
    </source>
</evidence>
<dbReference type="AlphaFoldDB" id="A0A8C9TAV7"/>
<evidence type="ECO:0000256" key="3">
    <source>
        <dbReference type="ARBA" id="ARBA00022692"/>
    </source>
</evidence>
<keyword evidence="4" id="KW-0479">Metal-binding</keyword>
<evidence type="ECO:0000256" key="13">
    <source>
        <dbReference type="SAM" id="Phobius"/>
    </source>
</evidence>
<dbReference type="OrthoDB" id="9049620at2759"/>
<reference evidence="15" key="3">
    <citation type="submission" date="2025-09" db="UniProtKB">
        <authorList>
            <consortium name="Ensembl"/>
        </authorList>
    </citation>
    <scope>IDENTIFICATION</scope>
</reference>
<feature type="domain" description="RING-type" evidence="14">
    <location>
        <begin position="31"/>
        <end position="74"/>
    </location>
</feature>
<dbReference type="GO" id="GO:0016567">
    <property type="term" value="P:protein ubiquitination"/>
    <property type="evidence" value="ECO:0007669"/>
    <property type="project" value="UniProtKB-UniPathway"/>
</dbReference>
<dbReference type="Ensembl" id="ENSSFOT00015055447.1">
    <property type="protein sequence ID" value="ENSSFOP00015051067.1"/>
    <property type="gene ID" value="ENSSFOG00015027585.1"/>
</dbReference>
<reference evidence="15" key="2">
    <citation type="submission" date="2025-08" db="UniProtKB">
        <authorList>
            <consortium name="Ensembl"/>
        </authorList>
    </citation>
    <scope>IDENTIFICATION</scope>
</reference>
<dbReference type="Proteomes" id="UP000694397">
    <property type="component" value="Chromosome 9"/>
</dbReference>
<evidence type="ECO:0000256" key="4">
    <source>
        <dbReference type="ARBA" id="ARBA00022723"/>
    </source>
</evidence>
<dbReference type="GO" id="GO:0008270">
    <property type="term" value="F:zinc ion binding"/>
    <property type="evidence" value="ECO:0007669"/>
    <property type="project" value="UniProtKB-KW"/>
</dbReference>
<proteinExistence type="predicted"/>
<evidence type="ECO:0000259" key="14">
    <source>
        <dbReference type="PROSITE" id="PS50089"/>
    </source>
</evidence>